<dbReference type="AlphaFoldDB" id="A0A939BE13"/>
<reference evidence="1" key="2">
    <citation type="journal article" date="2021" name="Sci. Rep.">
        <title>The distribution of antibiotic resistance genes in chicken gut microbiota commensals.</title>
        <authorList>
            <person name="Juricova H."/>
            <person name="Matiasovicova J."/>
            <person name="Kubasova T."/>
            <person name="Cejkova D."/>
            <person name="Rychlik I."/>
        </authorList>
    </citation>
    <scope>NUCLEOTIDE SEQUENCE</scope>
    <source>
        <strain evidence="1">An559</strain>
    </source>
</reference>
<reference evidence="1" key="1">
    <citation type="submission" date="2020-08" db="EMBL/GenBank/DDBJ databases">
        <authorList>
            <person name="Cejkova D."/>
            <person name="Kubasova T."/>
            <person name="Jahodarova E."/>
            <person name="Rychlik I."/>
        </authorList>
    </citation>
    <scope>NUCLEOTIDE SEQUENCE</scope>
    <source>
        <strain evidence="1">An559</strain>
    </source>
</reference>
<dbReference type="EMBL" id="JACJKY010000005">
    <property type="protein sequence ID" value="MBM6920426.1"/>
    <property type="molecule type" value="Genomic_DNA"/>
</dbReference>
<protein>
    <submittedName>
        <fullName evidence="1">Uncharacterized protein</fullName>
    </submittedName>
</protein>
<dbReference type="Proteomes" id="UP000774750">
    <property type="component" value="Unassembled WGS sequence"/>
</dbReference>
<organism evidence="1 2">
    <name type="scientific">Merdimmobilis hominis</name>
    <dbReference type="NCBI Taxonomy" id="2897707"/>
    <lineage>
        <taxon>Bacteria</taxon>
        <taxon>Bacillati</taxon>
        <taxon>Bacillota</taxon>
        <taxon>Clostridia</taxon>
        <taxon>Eubacteriales</taxon>
        <taxon>Oscillospiraceae</taxon>
        <taxon>Merdimmobilis</taxon>
    </lineage>
</organism>
<name>A0A939BE13_9FIRM</name>
<gene>
    <name evidence="1" type="ORF">H6A12_04555</name>
</gene>
<keyword evidence="2" id="KW-1185">Reference proteome</keyword>
<sequence>MKAKTVDFFLCATMANDFFSLCAPFDEPKPGVRRYLIKGSAGNGKSTAMKQAAEACEPFDSLIERIHCSSDPDSLDGVIFKDAKCSIVDATPPHEVEPSFPGSFQTTVNFFDALNEEILAPKLPALKTLSEEISLCHQKARRMMAGADALLSDNRQFIASILKPQKIDALADRLALRELPPKKGGGTGEVHLRLLSAVTMNGVLTYTDTVKTMCSRVICIDDPFGAAADRLLRRLLFHVKQRGLEVYVCFDPTAPDKLVSHLLIPSLSLGFVTQSADVRFDPSMCTRMIRYTRFLDRSALRKRRQTLTFQKKAANVLIHAASAHLRQAKAIHDTLEAEYHEGVDFAVVKQKTEALCEAVKARYSR</sequence>
<comment type="caution">
    <text evidence="1">The sequence shown here is derived from an EMBL/GenBank/DDBJ whole genome shotgun (WGS) entry which is preliminary data.</text>
</comment>
<accession>A0A939BE13</accession>
<evidence type="ECO:0000313" key="2">
    <source>
        <dbReference type="Proteomes" id="UP000774750"/>
    </source>
</evidence>
<proteinExistence type="predicted"/>
<dbReference type="RefSeq" id="WP_204445263.1">
    <property type="nucleotide sequence ID" value="NZ_JACJKY010000005.1"/>
</dbReference>
<evidence type="ECO:0000313" key="1">
    <source>
        <dbReference type="EMBL" id="MBM6920426.1"/>
    </source>
</evidence>